<feature type="compositionally biased region" description="Low complexity" evidence="1">
    <location>
        <begin position="40"/>
        <end position="90"/>
    </location>
</feature>
<proteinExistence type="predicted"/>
<reference evidence="2" key="1">
    <citation type="submission" date="2018-06" db="EMBL/GenBank/DDBJ databases">
        <authorList>
            <person name="Zhirakovskaya E."/>
        </authorList>
    </citation>
    <scope>NUCLEOTIDE SEQUENCE</scope>
</reference>
<feature type="region of interest" description="Disordered" evidence="1">
    <location>
        <begin position="40"/>
        <end position="91"/>
    </location>
</feature>
<accession>A0A3B0RBK0</accession>
<gene>
    <name evidence="2" type="ORF">MNBD_ACTINO01-178</name>
</gene>
<protein>
    <submittedName>
        <fullName evidence="2">Uncharacterized protein</fullName>
    </submittedName>
</protein>
<dbReference type="AlphaFoldDB" id="A0A3B0RBK0"/>
<organism evidence="2">
    <name type="scientific">hydrothermal vent metagenome</name>
    <dbReference type="NCBI Taxonomy" id="652676"/>
    <lineage>
        <taxon>unclassified sequences</taxon>
        <taxon>metagenomes</taxon>
        <taxon>ecological metagenomes</taxon>
    </lineage>
</organism>
<dbReference type="EMBL" id="UOEI01000047">
    <property type="protein sequence ID" value="VAV90674.1"/>
    <property type="molecule type" value="Genomic_DNA"/>
</dbReference>
<dbReference type="PROSITE" id="PS51257">
    <property type="entry name" value="PROKAR_LIPOPROTEIN"/>
    <property type="match status" value="1"/>
</dbReference>
<sequence>MKKMVLLLVAGSLVAAACASGDDSASATTVPATVTTTTTVPATTTTVPETTTTVPETTTTAPATTTTTEPPSTTTTAPPTTTTTTVPPTVELNDEGIQAGDVWVYFGFDDEDAIAAVSNVLGAPTKDFGWSEETICFAATRTVRWDDLLLLFTTGDTDFWTGGVPHFFTFFYSGSNPELFTTKGIGLNSTVADLEAAYGGPKFVLTDSPFVLGEGSWSYDHQTWTGLWGYTSGLAPTDTVTAINGGQGCGE</sequence>
<evidence type="ECO:0000313" key="2">
    <source>
        <dbReference type="EMBL" id="VAV90674.1"/>
    </source>
</evidence>
<evidence type="ECO:0000256" key="1">
    <source>
        <dbReference type="SAM" id="MobiDB-lite"/>
    </source>
</evidence>
<name>A0A3B0RBK0_9ZZZZ</name>